<accession>X1VEF3</accession>
<comment type="caution">
    <text evidence="1">The sequence shown here is derived from an EMBL/GenBank/DDBJ whole genome shotgun (WGS) entry which is preliminary data.</text>
</comment>
<proteinExistence type="predicted"/>
<name>X1VEF3_9ZZZZ</name>
<dbReference type="EMBL" id="BARW01027574">
    <property type="protein sequence ID" value="GAJ16122.1"/>
    <property type="molecule type" value="Genomic_DNA"/>
</dbReference>
<gene>
    <name evidence="1" type="ORF">S12H4_44710</name>
</gene>
<reference evidence="1" key="1">
    <citation type="journal article" date="2014" name="Front. Microbiol.">
        <title>High frequency of phylogenetically diverse reductive dehalogenase-homologous genes in deep subseafloor sedimentary metagenomes.</title>
        <authorList>
            <person name="Kawai M."/>
            <person name="Futagami T."/>
            <person name="Toyoda A."/>
            <person name="Takaki Y."/>
            <person name="Nishi S."/>
            <person name="Hori S."/>
            <person name="Arai W."/>
            <person name="Tsubouchi T."/>
            <person name="Morono Y."/>
            <person name="Uchiyama I."/>
            <person name="Ito T."/>
            <person name="Fujiyama A."/>
            <person name="Inagaki F."/>
            <person name="Takami H."/>
        </authorList>
    </citation>
    <scope>NUCLEOTIDE SEQUENCE</scope>
    <source>
        <strain evidence="1">Expedition CK06-06</strain>
    </source>
</reference>
<dbReference type="AlphaFoldDB" id="X1VEF3"/>
<evidence type="ECO:0000313" key="1">
    <source>
        <dbReference type="EMBL" id="GAJ16122.1"/>
    </source>
</evidence>
<organism evidence="1">
    <name type="scientific">marine sediment metagenome</name>
    <dbReference type="NCBI Taxonomy" id="412755"/>
    <lineage>
        <taxon>unclassified sequences</taxon>
        <taxon>metagenomes</taxon>
        <taxon>ecological metagenomes</taxon>
    </lineage>
</organism>
<protein>
    <submittedName>
        <fullName evidence="1">Uncharacterized protein</fullName>
    </submittedName>
</protein>
<sequence length="40" mass="4467">MNPTEIVIHEMQGYGVKEILNLLGKAICQSGKTPHVHSHR</sequence>